<evidence type="ECO:0000256" key="2">
    <source>
        <dbReference type="SAM" id="Phobius"/>
    </source>
</evidence>
<dbReference type="OrthoDB" id="68336at2759"/>
<feature type="transmembrane region" description="Helical" evidence="2">
    <location>
        <begin position="549"/>
        <end position="572"/>
    </location>
</feature>
<dbReference type="AlphaFoldDB" id="A0A166NHV0"/>
<name>A0A166NHV0_9EURO</name>
<reference evidence="3 4" key="1">
    <citation type="journal article" date="2016" name="Genome Biol. Evol.">
        <title>Divergent and convergent evolution of fungal pathogenicity.</title>
        <authorList>
            <person name="Shang Y."/>
            <person name="Xiao G."/>
            <person name="Zheng P."/>
            <person name="Cen K."/>
            <person name="Zhan S."/>
            <person name="Wang C."/>
        </authorList>
    </citation>
    <scope>NUCLEOTIDE SEQUENCE [LARGE SCALE GENOMIC DNA]</scope>
    <source>
        <strain evidence="3 4">ARSEF 7405</strain>
    </source>
</reference>
<keyword evidence="4" id="KW-1185">Reference proteome</keyword>
<comment type="caution">
    <text evidence="3">The sequence shown here is derived from an EMBL/GenBank/DDBJ whole genome shotgun (WGS) entry which is preliminary data.</text>
</comment>
<evidence type="ECO:0000313" key="4">
    <source>
        <dbReference type="Proteomes" id="UP000242877"/>
    </source>
</evidence>
<feature type="region of interest" description="Disordered" evidence="1">
    <location>
        <begin position="197"/>
        <end position="229"/>
    </location>
</feature>
<feature type="compositionally biased region" description="Polar residues" evidence="1">
    <location>
        <begin position="339"/>
        <end position="389"/>
    </location>
</feature>
<feature type="compositionally biased region" description="Basic and acidic residues" evidence="1">
    <location>
        <begin position="118"/>
        <end position="136"/>
    </location>
</feature>
<feature type="region of interest" description="Disordered" evidence="1">
    <location>
        <begin position="244"/>
        <end position="309"/>
    </location>
</feature>
<evidence type="ECO:0000313" key="3">
    <source>
        <dbReference type="EMBL" id="KZZ90120.1"/>
    </source>
</evidence>
<dbReference type="EMBL" id="AZGZ01000018">
    <property type="protein sequence ID" value="KZZ90120.1"/>
    <property type="molecule type" value="Genomic_DNA"/>
</dbReference>
<feature type="compositionally biased region" description="Basic and acidic residues" evidence="1">
    <location>
        <begin position="268"/>
        <end position="289"/>
    </location>
</feature>
<feature type="region of interest" description="Disordered" evidence="1">
    <location>
        <begin position="337"/>
        <end position="395"/>
    </location>
</feature>
<proteinExistence type="predicted"/>
<feature type="compositionally biased region" description="Polar residues" evidence="1">
    <location>
        <begin position="256"/>
        <end position="265"/>
    </location>
</feature>
<gene>
    <name evidence="3" type="ORF">AAP_04070</name>
</gene>
<dbReference type="VEuPathDB" id="FungiDB:AAP_04070"/>
<protein>
    <submittedName>
        <fullName evidence="3">Uncharacterized protein</fullName>
    </submittedName>
</protein>
<keyword evidence="2" id="KW-0812">Transmembrane</keyword>
<feature type="compositionally biased region" description="Low complexity" evidence="1">
    <location>
        <begin position="244"/>
        <end position="255"/>
    </location>
</feature>
<sequence>MPVPGYAEDGDGRQSNFPRQLLVAGGPSPTRSALDDNRPIALGAWIEDNSYDSPNFAVSRADHRNSIPNHTSAPVRAHASPPPPRLAPYRSLQNTHQAVSHDPSGSPQRGTFSSVSSTEERNATEPGRDLTSHNDNSRSPTTPVIHVSPTHHFSPEIVSESPSTSAVKSDSLPVSQINADVQDIACATNSGSASARTATASNLDVPDSNPAAHTSPLLKDGSSEEFPSSPFIAEDSAMLMDSSFTSDESFDSTSSNGQVNSTQAMNGHHSDSGHDSDHNIIDLYHRESMPHSNNQSHYTPPRLSVNTEAERRNRINTIPEMQETDINPSISQAHAYEMTSRSTSALDTPHYTSRGRSPTANHNPRPQSVTPDGSSRSQSHVHLATSNVPPTDVTALRGGLYDDPLLRLPTRISPYQVVPASHVDINPNDILDDGDDGFITTKRKNVLGLPMGSGRSNNTSHSTLLNGKLASSSGTGSTINVPQTTLSKGSTVGGSPFSTTSVNESERPGGSGMIECNPSSSASPLYNVIMTERSDWLDKDKSSRRRMRYILCGIFALIIIAAVVGGVVGGILHHRHHHKSHDDDSDEFAKRSLLVSDIFQASASNIIRSESPGRHKHSPLR</sequence>
<feature type="region of interest" description="Disordered" evidence="1">
    <location>
        <begin position="1"/>
        <end position="35"/>
    </location>
</feature>
<dbReference type="Proteomes" id="UP000242877">
    <property type="component" value="Unassembled WGS sequence"/>
</dbReference>
<keyword evidence="2" id="KW-1133">Transmembrane helix</keyword>
<accession>A0A166NHV0</accession>
<feature type="region of interest" description="Disordered" evidence="1">
    <location>
        <begin position="483"/>
        <end position="518"/>
    </location>
</feature>
<evidence type="ECO:0000256" key="1">
    <source>
        <dbReference type="SAM" id="MobiDB-lite"/>
    </source>
</evidence>
<keyword evidence="2" id="KW-0472">Membrane</keyword>
<organism evidence="3 4">
    <name type="scientific">Ascosphaera apis ARSEF 7405</name>
    <dbReference type="NCBI Taxonomy" id="392613"/>
    <lineage>
        <taxon>Eukaryota</taxon>
        <taxon>Fungi</taxon>
        <taxon>Dikarya</taxon>
        <taxon>Ascomycota</taxon>
        <taxon>Pezizomycotina</taxon>
        <taxon>Eurotiomycetes</taxon>
        <taxon>Eurotiomycetidae</taxon>
        <taxon>Onygenales</taxon>
        <taxon>Ascosphaeraceae</taxon>
        <taxon>Ascosphaera</taxon>
    </lineage>
</organism>
<feature type="compositionally biased region" description="Polar residues" evidence="1">
    <location>
        <begin position="91"/>
        <end position="117"/>
    </location>
</feature>
<feature type="region of interest" description="Disordered" evidence="1">
    <location>
        <begin position="61"/>
        <end position="149"/>
    </location>
</feature>